<reference evidence="4 5" key="1">
    <citation type="journal article" date="2023" name="Elife">
        <title>Identification of key yeast species and microbe-microbe interactions impacting larval growth of Drosophila in the wild.</title>
        <authorList>
            <person name="Mure A."/>
            <person name="Sugiura Y."/>
            <person name="Maeda R."/>
            <person name="Honda K."/>
            <person name="Sakurai N."/>
            <person name="Takahashi Y."/>
            <person name="Watada M."/>
            <person name="Katoh T."/>
            <person name="Gotoh A."/>
            <person name="Gotoh Y."/>
            <person name="Taniguchi I."/>
            <person name="Nakamura K."/>
            <person name="Hayashi T."/>
            <person name="Katayama T."/>
            <person name="Uemura T."/>
            <person name="Hattori Y."/>
        </authorList>
    </citation>
    <scope>NUCLEOTIDE SEQUENCE [LARGE SCALE GENOMIC DNA]</scope>
    <source>
        <strain evidence="4 5">SC-9</strain>
    </source>
</reference>
<organism evidence="4 5">
    <name type="scientific">Saccharomycopsis crataegensis</name>
    <dbReference type="NCBI Taxonomy" id="43959"/>
    <lineage>
        <taxon>Eukaryota</taxon>
        <taxon>Fungi</taxon>
        <taxon>Dikarya</taxon>
        <taxon>Ascomycota</taxon>
        <taxon>Saccharomycotina</taxon>
        <taxon>Saccharomycetes</taxon>
        <taxon>Saccharomycopsidaceae</taxon>
        <taxon>Saccharomycopsis</taxon>
    </lineage>
</organism>
<feature type="transmembrane region" description="Helical" evidence="2">
    <location>
        <begin position="570"/>
        <end position="599"/>
    </location>
</feature>
<proteinExistence type="predicted"/>
<feature type="compositionally biased region" description="Basic and acidic residues" evidence="1">
    <location>
        <begin position="1"/>
        <end position="11"/>
    </location>
</feature>
<gene>
    <name evidence="4" type="ORF">DASC09_018190</name>
</gene>
<protein>
    <recommendedName>
        <fullName evidence="3">LCCL domain-containing protein</fullName>
    </recommendedName>
</protein>
<dbReference type="SUPFAM" id="SSF69848">
    <property type="entry name" value="LCCL domain"/>
    <property type="match status" value="1"/>
</dbReference>
<dbReference type="EMBL" id="BTFZ01000002">
    <property type="protein sequence ID" value="GMM34494.1"/>
    <property type="molecule type" value="Genomic_DNA"/>
</dbReference>
<dbReference type="PANTHER" id="PTHR31331">
    <property type="entry name" value="LCCL DOMAIN PROTEIN (AFU_ORTHOLOGUE AFUA_5G08630)"/>
    <property type="match status" value="1"/>
</dbReference>
<dbReference type="RefSeq" id="XP_064851494.1">
    <property type="nucleotide sequence ID" value="XM_064995422.1"/>
</dbReference>
<dbReference type="Pfam" id="PF03815">
    <property type="entry name" value="LCCL"/>
    <property type="match status" value="1"/>
</dbReference>
<evidence type="ECO:0000256" key="1">
    <source>
        <dbReference type="SAM" id="MobiDB-lite"/>
    </source>
</evidence>
<dbReference type="InterPro" id="IPR051957">
    <property type="entry name" value="CRISP-LCCL_domain"/>
</dbReference>
<evidence type="ECO:0000313" key="4">
    <source>
        <dbReference type="EMBL" id="GMM34494.1"/>
    </source>
</evidence>
<dbReference type="Proteomes" id="UP001360560">
    <property type="component" value="Unassembled WGS sequence"/>
</dbReference>
<feature type="transmembrane region" description="Helical" evidence="2">
    <location>
        <begin position="476"/>
        <end position="492"/>
    </location>
</feature>
<dbReference type="GeneID" id="90072473"/>
<keyword evidence="2" id="KW-0472">Membrane</keyword>
<evidence type="ECO:0000256" key="2">
    <source>
        <dbReference type="SAM" id="Phobius"/>
    </source>
</evidence>
<evidence type="ECO:0000313" key="5">
    <source>
        <dbReference type="Proteomes" id="UP001360560"/>
    </source>
</evidence>
<dbReference type="InterPro" id="IPR036609">
    <property type="entry name" value="LCCL_sf"/>
</dbReference>
<accession>A0AAV5QID8</accession>
<comment type="caution">
    <text evidence="4">The sequence shown here is derived from an EMBL/GenBank/DDBJ whole genome shotgun (WGS) entry which is preliminary data.</text>
</comment>
<keyword evidence="2" id="KW-1133">Transmembrane helix</keyword>
<dbReference type="InterPro" id="IPR004043">
    <property type="entry name" value="LCCL"/>
</dbReference>
<dbReference type="AlphaFoldDB" id="A0AAV5QID8"/>
<feature type="region of interest" description="Disordered" evidence="1">
    <location>
        <begin position="1"/>
        <end position="24"/>
    </location>
</feature>
<feature type="domain" description="LCCL" evidence="3">
    <location>
        <begin position="237"/>
        <end position="330"/>
    </location>
</feature>
<sequence>MDEQSGDRLNYHSEPSSIASLEDDQSESLLHNTHNISFLDIENQQVDDIGLDHRELNDEFLISDKTFISELHISSNERINLFINNTINFLHKAFISGPQVKVDPIYQCTITSKFAALDRFPFRIYASVSLKTRMVALALYLIVWLFVVMPMILKNLYSLPEITTKNIDRSDFNLNNTDIVQLSCRQFHNIWEGKSCSKCLNAGCCLGDLRKFDKPMLLSTESTTTADLVNYSPYTVDDRDIIIKCPALCDSESKIYSTMTTGLETHKYISYVVGGGLIEDIENYEHLTHSEQITYPYRADSFPCAAALHAGLISATHGGSARMSFVSSNDKTITSFDSKKGKYFSSVGFNSTFPYSFIFKSLKDSKNESGFEIIVKNCYDYRMRITLVNILFGIPLMYFYEGVIDYVVISIMAFWNIILALDPPIILDNFNPEATSYLFSVGFRRLLPLAFVLYTIWRMAVKSTLNKNASPIGKILLWYFLFWVSIMNNLTFDKYLTVDRLLISDLKGQISSILTVLIIGSILIVCVLIQTFAVWRTGKLVKYLSFYFTVIISCVLLNKIPGVTLRIHHYIFGLILIPGTYTRGFSALLFQGLLLGFIINGVARWDFASIVETDGSLRRDDPFYREDLRPPVFNDYDRDLQALSWIESASMFNIEEQDYDDINPNILDGFSLIINDIERYRGVNSTIYIPELIKLNPDFREFVETSVAAMDGKPLELYLRVARASTTMVYRLGDYTNAAVLTWPSGEFIMPKPGVS</sequence>
<feature type="transmembrane region" description="Helical" evidence="2">
    <location>
        <begin position="540"/>
        <end position="558"/>
    </location>
</feature>
<feature type="transmembrane region" description="Helical" evidence="2">
    <location>
        <begin position="513"/>
        <end position="534"/>
    </location>
</feature>
<keyword evidence="5" id="KW-1185">Reference proteome</keyword>
<evidence type="ECO:0000259" key="3">
    <source>
        <dbReference type="Pfam" id="PF03815"/>
    </source>
</evidence>
<feature type="transmembrane region" description="Helical" evidence="2">
    <location>
        <begin position="406"/>
        <end position="425"/>
    </location>
</feature>
<feature type="transmembrane region" description="Helical" evidence="2">
    <location>
        <begin position="437"/>
        <end position="456"/>
    </location>
</feature>
<dbReference type="PANTHER" id="PTHR31331:SF1">
    <property type="entry name" value="CYSTEINE RICH SECRETORY PROTEIN LCCL DOMAIN CONTAINING 2"/>
    <property type="match status" value="1"/>
</dbReference>
<feature type="transmembrane region" description="Helical" evidence="2">
    <location>
        <begin position="134"/>
        <end position="153"/>
    </location>
</feature>
<keyword evidence="2" id="KW-0812">Transmembrane</keyword>
<name>A0AAV5QID8_9ASCO</name>
<dbReference type="Gene3D" id="2.170.130.20">
    <property type="entry name" value="LCCL-like domain"/>
    <property type="match status" value="1"/>
</dbReference>